<dbReference type="SMART" id="SM00563">
    <property type="entry name" value="PlsC"/>
    <property type="match status" value="1"/>
</dbReference>
<gene>
    <name evidence="6" type="ordered locus">DEHA2F15664g</name>
</gene>
<evidence type="ECO:0000313" key="7">
    <source>
        <dbReference type="Proteomes" id="UP000000599"/>
    </source>
</evidence>
<protein>
    <submittedName>
        <fullName evidence="6">DEHA2F15664p</fullName>
    </submittedName>
</protein>
<dbReference type="GO" id="GO:0016746">
    <property type="term" value="F:acyltransferase activity"/>
    <property type="evidence" value="ECO:0007669"/>
    <property type="project" value="UniProtKB-KW"/>
</dbReference>
<keyword evidence="4" id="KW-0812">Transmembrane</keyword>
<feature type="domain" description="Phospholipid/glycerol acyltransferase" evidence="5">
    <location>
        <begin position="104"/>
        <end position="259"/>
    </location>
</feature>
<dbReference type="Pfam" id="PF01553">
    <property type="entry name" value="Acyltransferase"/>
    <property type="match status" value="1"/>
</dbReference>
<dbReference type="Proteomes" id="UP000000599">
    <property type="component" value="Chromosome F"/>
</dbReference>
<name>B5RUH4_DEBHA</name>
<evidence type="ECO:0000256" key="3">
    <source>
        <dbReference type="ARBA" id="ARBA00023315"/>
    </source>
</evidence>
<comment type="similarity">
    <text evidence="1">Belongs to the 1-acyl-sn-glycerol-3-phosphate acyltransferase family.</text>
</comment>
<feature type="transmembrane region" description="Helical" evidence="4">
    <location>
        <begin position="7"/>
        <end position="29"/>
    </location>
</feature>
<dbReference type="GO" id="GO:0005783">
    <property type="term" value="C:endoplasmic reticulum"/>
    <property type="evidence" value="ECO:0007669"/>
    <property type="project" value="TreeGrafter"/>
</dbReference>
<dbReference type="FunCoup" id="B5RUH4">
    <property type="interactions" value="289"/>
</dbReference>
<proteinExistence type="inferred from homology"/>
<dbReference type="VEuPathDB" id="FungiDB:DEHA2F15664g"/>
<organism evidence="6 7">
    <name type="scientific">Debaryomyces hansenii (strain ATCC 36239 / CBS 767 / BCRC 21394 / JCM 1990 / NBRC 0083 / IGC 2968)</name>
    <name type="common">Yeast</name>
    <name type="synonym">Torulaspora hansenii</name>
    <dbReference type="NCBI Taxonomy" id="284592"/>
    <lineage>
        <taxon>Eukaryota</taxon>
        <taxon>Fungi</taxon>
        <taxon>Dikarya</taxon>
        <taxon>Ascomycota</taxon>
        <taxon>Saccharomycotina</taxon>
        <taxon>Pichiomycetes</taxon>
        <taxon>Debaryomycetaceae</taxon>
        <taxon>Debaryomyces</taxon>
    </lineage>
</organism>
<dbReference type="OrthoDB" id="189226at2759"/>
<feature type="transmembrane region" description="Helical" evidence="4">
    <location>
        <begin position="394"/>
        <end position="415"/>
    </location>
</feature>
<dbReference type="RefSeq" id="XP_002770829.1">
    <property type="nucleotide sequence ID" value="XM_002770783.1"/>
</dbReference>
<dbReference type="eggNOG" id="KOG1505">
    <property type="taxonomic scope" value="Eukaryota"/>
</dbReference>
<keyword evidence="3" id="KW-0012">Acyltransferase</keyword>
<evidence type="ECO:0000256" key="2">
    <source>
        <dbReference type="ARBA" id="ARBA00022679"/>
    </source>
</evidence>
<dbReference type="InParanoid" id="B5RUH4"/>
<evidence type="ECO:0000259" key="5">
    <source>
        <dbReference type="SMART" id="SM00563"/>
    </source>
</evidence>
<dbReference type="PANTHER" id="PTHR10983:SF16">
    <property type="entry name" value="LYSOCARDIOLIPIN ACYLTRANSFERASE 1"/>
    <property type="match status" value="1"/>
</dbReference>
<dbReference type="CDD" id="cd07990">
    <property type="entry name" value="LPLAT_LCLAT1-like"/>
    <property type="match status" value="1"/>
</dbReference>
<dbReference type="PROSITE" id="PS51257">
    <property type="entry name" value="PROKAR_LIPOPROTEIN"/>
    <property type="match status" value="1"/>
</dbReference>
<reference evidence="6 7" key="1">
    <citation type="journal article" date="2004" name="Nature">
        <title>Genome evolution in yeasts.</title>
        <authorList>
            <consortium name="Genolevures"/>
            <person name="Dujon B."/>
            <person name="Sherman D."/>
            <person name="Fischer G."/>
            <person name="Durrens P."/>
            <person name="Casaregola S."/>
            <person name="Lafontaine I."/>
            <person name="de Montigny J."/>
            <person name="Marck C."/>
            <person name="Neuveglise C."/>
            <person name="Talla E."/>
            <person name="Goffard N."/>
            <person name="Frangeul L."/>
            <person name="Aigle M."/>
            <person name="Anthouard V."/>
            <person name="Babour A."/>
            <person name="Barbe V."/>
            <person name="Barnay S."/>
            <person name="Blanchin S."/>
            <person name="Beckerich J.M."/>
            <person name="Beyne E."/>
            <person name="Bleykasten C."/>
            <person name="Boisrame A."/>
            <person name="Boyer J."/>
            <person name="Cattolico L."/>
            <person name="Confanioleri F."/>
            <person name="de Daruvar A."/>
            <person name="Despons L."/>
            <person name="Fabre E."/>
            <person name="Fairhead C."/>
            <person name="Ferry-Dumazet H."/>
            <person name="Groppi A."/>
            <person name="Hantraye F."/>
            <person name="Hennequin C."/>
            <person name="Jauniaux N."/>
            <person name="Joyet P."/>
            <person name="Kachouri R."/>
            <person name="Kerrest A."/>
            <person name="Koszul R."/>
            <person name="Lemaire M."/>
            <person name="Lesur I."/>
            <person name="Ma L."/>
            <person name="Muller H."/>
            <person name="Nicaud J.M."/>
            <person name="Nikolski M."/>
            <person name="Oztas S."/>
            <person name="Ozier-Kalogeropoulos O."/>
            <person name="Pellenz S."/>
            <person name="Potier S."/>
            <person name="Richard G.F."/>
            <person name="Straub M.L."/>
            <person name="Suleau A."/>
            <person name="Swennene D."/>
            <person name="Tekaia F."/>
            <person name="Wesolowski-Louvel M."/>
            <person name="Westhof E."/>
            <person name="Wirth B."/>
            <person name="Zeniou-Meyer M."/>
            <person name="Zivanovic I."/>
            <person name="Bolotin-Fukuhara M."/>
            <person name="Thierry A."/>
            <person name="Bouchier C."/>
            <person name="Caudron B."/>
            <person name="Scarpelli C."/>
            <person name="Gaillardin C."/>
            <person name="Weissenbach J."/>
            <person name="Wincker P."/>
            <person name="Souciet J.L."/>
        </authorList>
    </citation>
    <scope>NUCLEOTIDE SEQUENCE [LARGE SCALE GENOMIC DNA]</scope>
    <source>
        <strain evidence="7">ATCC 36239 / CBS 767 / BCRC 21394 / JCM 1990 / NBRC 0083 / IGC 2968</strain>
    </source>
</reference>
<evidence type="ECO:0000256" key="1">
    <source>
        <dbReference type="ARBA" id="ARBA00008655"/>
    </source>
</evidence>
<dbReference type="InterPro" id="IPR002123">
    <property type="entry name" value="Plipid/glycerol_acylTrfase"/>
</dbReference>
<sequence length="420" mass="47709">MIVRHAWPVVIGRTLVLGFFFVIGCISILGNQLIGTFVFANDAVQKQAVINLTKKHFIALFGTITQWVSPCKISITYDPSTLPEGDSFKVDPSGNLSSILSPNSVLISNHQLYTDWLYLWFILYTAKLGDSVYIMLKDLSKIPVLGIGMKNYNFLFLSRKWEKDKIVLTNQLLTIDANARGLGPANGVTHVTSTNVGSSELHHWPEGHKAGQIWPYSVILYPEGTVTSARTRAKSNKFCEERNMPVLKHTLLPRVRGLFLTLRKLRNTVEIVYDFTCGYSDLKPGEYGEDIYTLKRHYLKGYGPKKISYHLRGWKLSEIPLGEETEDIDDVSSEDLIKFEEWLFKVWYEKDRMLDQFYKLGSFVDPESEVNYTAGKVAENTVVADFRINSIADIVGSFASLTIVLLILRIIWMTLSKILF</sequence>
<dbReference type="SUPFAM" id="SSF69593">
    <property type="entry name" value="Glycerol-3-phosphate (1)-acyltransferase"/>
    <property type="match status" value="1"/>
</dbReference>
<dbReference type="HOGENOM" id="CLU_041844_3_2_1"/>
<dbReference type="InterPro" id="IPR032098">
    <property type="entry name" value="Acyltransf_C"/>
</dbReference>
<keyword evidence="4" id="KW-1133">Transmembrane helix</keyword>
<dbReference type="PANTHER" id="PTHR10983">
    <property type="entry name" value="1-ACYLGLYCEROL-3-PHOSPHATE ACYLTRANSFERASE-RELATED"/>
    <property type="match status" value="1"/>
</dbReference>
<dbReference type="KEGG" id="dha:DEHA2F15664g"/>
<evidence type="ECO:0000256" key="4">
    <source>
        <dbReference type="SAM" id="Phobius"/>
    </source>
</evidence>
<dbReference type="OMA" id="SITKYHE"/>
<dbReference type="GeneID" id="8998982"/>
<keyword evidence="4" id="KW-0472">Membrane</keyword>
<keyword evidence="7" id="KW-1185">Reference proteome</keyword>
<dbReference type="Pfam" id="PF16076">
    <property type="entry name" value="Acyltransf_C"/>
    <property type="match status" value="1"/>
</dbReference>
<dbReference type="GO" id="GO:0036149">
    <property type="term" value="P:phosphatidylinositol acyl-chain remodeling"/>
    <property type="evidence" value="ECO:0007669"/>
    <property type="project" value="TreeGrafter"/>
</dbReference>
<evidence type="ECO:0000313" key="6">
    <source>
        <dbReference type="EMBL" id="CAR66352.1"/>
    </source>
</evidence>
<keyword evidence="2" id="KW-0808">Transferase</keyword>
<accession>B5RUH4</accession>
<dbReference type="AlphaFoldDB" id="B5RUH4"/>
<dbReference type="STRING" id="284592.B5RUH4"/>
<dbReference type="EMBL" id="CR382138">
    <property type="protein sequence ID" value="CAR66352.1"/>
    <property type="molecule type" value="Genomic_DNA"/>
</dbReference>